<comment type="caution">
    <text evidence="2">Lacks conserved residue(s) required for the propagation of feature annotation.</text>
</comment>
<dbReference type="PANTHER" id="PTHR45952">
    <property type="entry name" value="ALUMINUM INDUCED PROTEIN WITH YGL AND LRDR MOTIFS"/>
    <property type="match status" value="1"/>
</dbReference>
<dbReference type="InterPro" id="IPR006186">
    <property type="entry name" value="Ser/Thr-sp_prot-phosphatase"/>
</dbReference>
<dbReference type="InterPro" id="IPR029052">
    <property type="entry name" value="Metallo-depent_PP-like"/>
</dbReference>
<feature type="compositionally biased region" description="Basic and acidic residues" evidence="3">
    <location>
        <begin position="319"/>
        <end position="329"/>
    </location>
</feature>
<reference evidence="6 7" key="1">
    <citation type="submission" date="2021-05" db="EMBL/GenBank/DDBJ databases">
        <title>Genome Assembly of Synthetic Allotetraploid Brassica napus Reveals Homoeologous Exchanges between Subgenomes.</title>
        <authorList>
            <person name="Davis J.T."/>
        </authorList>
    </citation>
    <scope>NUCLEOTIDE SEQUENCE [LARGE SCALE GENOMIC DNA]</scope>
    <source>
        <strain evidence="7">cv. Da-Ae</strain>
        <tissue evidence="6">Seedling</tissue>
    </source>
</reference>
<dbReference type="CDD" id="cd01910">
    <property type="entry name" value="Wali7"/>
    <property type="match status" value="1"/>
</dbReference>
<feature type="compositionally biased region" description="Basic and acidic residues" evidence="3">
    <location>
        <begin position="403"/>
        <end position="418"/>
    </location>
</feature>
<keyword evidence="7" id="KW-1185">Reference proteome</keyword>
<dbReference type="PROSITE" id="PS51892">
    <property type="entry name" value="SUBTILASE"/>
    <property type="match status" value="1"/>
</dbReference>
<evidence type="ECO:0000256" key="3">
    <source>
        <dbReference type="SAM" id="MobiDB-lite"/>
    </source>
</evidence>
<dbReference type="InterPro" id="IPR029055">
    <property type="entry name" value="Ntn_hydrolases_N"/>
</dbReference>
<dbReference type="InterPro" id="IPR036852">
    <property type="entry name" value="Peptidase_S8/S53_dom_sf"/>
</dbReference>
<dbReference type="Gene3D" id="3.60.21.10">
    <property type="match status" value="1"/>
</dbReference>
<proteinExistence type="inferred from homology"/>
<dbReference type="InterPro" id="IPR013235">
    <property type="entry name" value="PPP_dom"/>
</dbReference>
<dbReference type="InterPro" id="IPR004843">
    <property type="entry name" value="Calcineurin-like_PHP"/>
</dbReference>
<evidence type="ECO:0000256" key="1">
    <source>
        <dbReference type="ARBA" id="ARBA00022737"/>
    </source>
</evidence>
<feature type="region of interest" description="Disordered" evidence="3">
    <location>
        <begin position="316"/>
        <end position="418"/>
    </location>
</feature>
<evidence type="ECO:0000313" key="7">
    <source>
        <dbReference type="Proteomes" id="UP000824890"/>
    </source>
</evidence>
<gene>
    <name evidence="6" type="ORF">HID58_050916</name>
</gene>
<sequence length="1255" mass="138541">RREKMLGIFSVAIVSLPEELVAAGSRTPSPKTTGAALVNKFVEKNTSSVSVQVGDYVQLAYSHHKESPLRPRSFGAKDEIFCLFQGSLDNLGSLKQQYGLAKNANDVLLVIEAYKTLRDRAPYPANHVVAHLSGDFAFVVFDKSTSTLFVASDQEGKVPLYWGITADGYVAFADDVELLKGACGKSLASFPQGCFYSTAVGGLRSFENPKNKITAIPAKEEEIWGATFKSDEWRSEEISNEGWCDSYIFFIISQYPHEDSGSSSYPKSTHPPPVTTHPPPAQVTTTTINNNNLNLILTFTRFVTTHHLLLLFLNQEPSSEPRDGGERRSPLHGVYWSPSLPATGSSESRDNRSDGREIHGEAKREIHGPKGERDAKFERSGDDSGKGNTGGYSRNDGRGIYGETKREIQGPKPERVGDDFKMERKGMLTCLGRSRRIAIEGRELKAQAPMWNRGLYHVSILKDQRRLGQYLSAPVEGGAHLQVMYPWMCKPSLYERFDKRQVCVEMICPCALVGNVDLLEKLKKKNREADLRVYEHRGFSSIFISAVEQFSQTYAPTFYAALDLLPLCSTYDQAGSRSVTFVITARQQKLISAGLIDFWTKTYSCSVHCLERRKGVYHLAFTGTEEGKKMYFGEVTPTLWDFRTIEVEQSYIGPRMNGDTINLDFVKALIEGFKKQLPLHIRYVNQILLQTTHILESLPTLVDIHVDDGQCVIVCGDIHGQFYDLCNIFDKEGFPCQEKQFLFNGDFVDRGIHLARGNHESRSLNEVHGFEKEVLAKLNETVMDMFSDTFCCLPLAHVLNRKSLFFMAGSLAEMGSHSVISSQFTDFASLLKGLMRDLLWSDPQDSPGRSRSTRGEGIIFFGEDVTESFLRDNNLDLLVRSHELKDKDMRLAIMVNSSLCSQHLTTATGRITKEPSSFSKLHKWSQIFRRTPVPDVEPMAYCRLREIFFLLIGARHYSPGDARDSSGHGTHTASIAAGNAVPNASFFGLGYGTMRGAVPASRIAAYRVCAGECRDDILLSAFDDAIADGVDIITISVGSTDVYPLEEDPIAIGAFHAMSKGILTVNAVGNTGPNIASVTSLAPWMLTVAASTTNRVFVTKVVLGDGKTLVGRSVNVFDLKGKKFPLVYGKSAASSASNVTCAEDCMPDCLDASLVKGKILPITLALVYVGTTLKDLSDVTHKWSELSFGHWVAQNALRKALAEHGGDMNGAVAASPELNDVADVPADLNEPLLIKIDSQSHQDHENQRAMKEAAG</sequence>
<dbReference type="Pfam" id="PF00082">
    <property type="entry name" value="Peptidase_S8"/>
    <property type="match status" value="1"/>
</dbReference>
<dbReference type="Proteomes" id="UP000824890">
    <property type="component" value="Unassembled WGS sequence"/>
</dbReference>
<feature type="compositionally biased region" description="Pro residues" evidence="3">
    <location>
        <begin position="269"/>
        <end position="281"/>
    </location>
</feature>
<dbReference type="Pfam" id="PF12481">
    <property type="entry name" value="DUF3700"/>
    <property type="match status" value="1"/>
</dbReference>
<feature type="non-terminal residue" evidence="6">
    <location>
        <position position="1"/>
    </location>
</feature>
<dbReference type="Gene3D" id="3.50.30.30">
    <property type="match status" value="1"/>
</dbReference>
<dbReference type="SUPFAM" id="SSF56235">
    <property type="entry name" value="N-terminal nucleophile aminohydrolases (Ntn hydrolases)"/>
    <property type="match status" value="1"/>
</dbReference>
<comment type="similarity">
    <text evidence="2">Belongs to the peptidase S8 family.</text>
</comment>
<keyword evidence="1" id="KW-0677">Repeat</keyword>
<dbReference type="CDD" id="cd02120">
    <property type="entry name" value="PA_subtilisin_like"/>
    <property type="match status" value="1"/>
</dbReference>
<feature type="region of interest" description="Disordered" evidence="3">
    <location>
        <begin position="261"/>
        <end position="282"/>
    </location>
</feature>
<dbReference type="InterPro" id="IPR000209">
    <property type="entry name" value="Peptidase_S8/S53_dom"/>
</dbReference>
<dbReference type="InterPro" id="IPR044828">
    <property type="entry name" value="TSJT1-like"/>
</dbReference>
<accession>A0ABQ8A863</accession>
<name>A0ABQ8A863_BRANA</name>
<dbReference type="SUPFAM" id="SSF52743">
    <property type="entry name" value="Subtilisin-like"/>
    <property type="match status" value="1"/>
</dbReference>
<dbReference type="InterPro" id="IPR024286">
    <property type="entry name" value="DUF3700"/>
</dbReference>
<evidence type="ECO:0000256" key="2">
    <source>
        <dbReference type="PROSITE-ProRule" id="PRU01240"/>
    </source>
</evidence>
<dbReference type="SMART" id="SM00156">
    <property type="entry name" value="PP2Ac"/>
    <property type="match status" value="1"/>
</dbReference>
<organism evidence="6 7">
    <name type="scientific">Brassica napus</name>
    <name type="common">Rape</name>
    <dbReference type="NCBI Taxonomy" id="3708"/>
    <lineage>
        <taxon>Eukaryota</taxon>
        <taxon>Viridiplantae</taxon>
        <taxon>Streptophyta</taxon>
        <taxon>Embryophyta</taxon>
        <taxon>Tracheophyta</taxon>
        <taxon>Spermatophyta</taxon>
        <taxon>Magnoliopsida</taxon>
        <taxon>eudicotyledons</taxon>
        <taxon>Gunneridae</taxon>
        <taxon>Pentapetalae</taxon>
        <taxon>rosids</taxon>
        <taxon>malvids</taxon>
        <taxon>Brassicales</taxon>
        <taxon>Brassicaceae</taxon>
        <taxon>Brassiceae</taxon>
        <taxon>Brassica</taxon>
    </lineage>
</organism>
<feature type="domain" description="DUF3700" evidence="5">
    <location>
        <begin position="6"/>
        <end position="230"/>
    </location>
</feature>
<dbReference type="Gene3D" id="3.60.20.10">
    <property type="entry name" value="Glutamine Phosphoribosylpyrophosphate, subunit 1, domain 1"/>
    <property type="match status" value="1"/>
</dbReference>
<evidence type="ECO:0000259" key="5">
    <source>
        <dbReference type="SMART" id="SM01172"/>
    </source>
</evidence>
<dbReference type="PRINTS" id="PR00114">
    <property type="entry name" value="STPHPHTASE"/>
</dbReference>
<evidence type="ECO:0008006" key="8">
    <source>
        <dbReference type="Google" id="ProtNLM"/>
    </source>
</evidence>
<dbReference type="SMART" id="SM01172">
    <property type="entry name" value="DUF3700"/>
    <property type="match status" value="1"/>
</dbReference>
<protein>
    <recommendedName>
        <fullName evidence="8">Protein-serine/threonine phosphatase</fullName>
    </recommendedName>
</protein>
<feature type="domain" description="Serine/threonine specific protein phosphatases" evidence="4">
    <location>
        <begin position="679"/>
        <end position="932"/>
    </location>
</feature>
<dbReference type="PANTHER" id="PTHR45952:SF21">
    <property type="entry name" value="DUF3700 DOMAIN-CONTAINING PROTEIN"/>
    <property type="match status" value="1"/>
</dbReference>
<dbReference type="EMBL" id="JAGKQM010000013">
    <property type="protein sequence ID" value="KAH0888487.1"/>
    <property type="molecule type" value="Genomic_DNA"/>
</dbReference>
<dbReference type="Pfam" id="PF00149">
    <property type="entry name" value="Metallophos"/>
    <property type="match status" value="1"/>
</dbReference>
<feature type="compositionally biased region" description="Basic and acidic residues" evidence="3">
    <location>
        <begin position="347"/>
        <end position="385"/>
    </location>
</feature>
<comment type="caution">
    <text evidence="6">The sequence shown here is derived from an EMBL/GenBank/DDBJ whole genome shotgun (WGS) entry which is preliminary data.</text>
</comment>
<evidence type="ECO:0000313" key="6">
    <source>
        <dbReference type="EMBL" id="KAH0888487.1"/>
    </source>
</evidence>
<evidence type="ECO:0000259" key="4">
    <source>
        <dbReference type="SMART" id="SM00156"/>
    </source>
</evidence>
<dbReference type="Gene3D" id="3.40.50.200">
    <property type="entry name" value="Peptidase S8/S53 domain"/>
    <property type="match status" value="1"/>
</dbReference>
<dbReference type="Pfam" id="PF08321">
    <property type="entry name" value="PPP5"/>
    <property type="match status" value="1"/>
</dbReference>
<dbReference type="SUPFAM" id="SSF56300">
    <property type="entry name" value="Metallo-dependent phosphatases"/>
    <property type="match status" value="1"/>
</dbReference>